<reference evidence="1 2" key="1">
    <citation type="submission" date="2020-02" db="EMBL/GenBank/DDBJ databases">
        <title>Balneolaceae bacterium YR4-1, complete genome.</title>
        <authorList>
            <person name="Li Y."/>
            <person name="Wu S."/>
        </authorList>
    </citation>
    <scope>NUCLEOTIDE SEQUENCE [LARGE SCALE GENOMIC DNA]</scope>
    <source>
        <strain evidence="1 2">YR4-1</strain>
    </source>
</reference>
<keyword evidence="1" id="KW-0121">Carboxypeptidase</keyword>
<comment type="caution">
    <text evidence="1">The sequence shown here is derived from an EMBL/GenBank/DDBJ whole genome shotgun (WGS) entry which is preliminary data.</text>
</comment>
<dbReference type="SUPFAM" id="SSF49452">
    <property type="entry name" value="Starch-binding domain-like"/>
    <property type="match status" value="1"/>
</dbReference>
<gene>
    <name evidence="1" type="ORF">G3570_06710</name>
</gene>
<proteinExistence type="predicted"/>
<dbReference type="AlphaFoldDB" id="A0A6M1T2T5"/>
<accession>A0A6M1T2T5</accession>
<dbReference type="InterPro" id="IPR013784">
    <property type="entry name" value="Carb-bd-like_fold"/>
</dbReference>
<dbReference type="GO" id="GO:0004180">
    <property type="term" value="F:carboxypeptidase activity"/>
    <property type="evidence" value="ECO:0007669"/>
    <property type="project" value="UniProtKB-KW"/>
</dbReference>
<organism evidence="1 2">
    <name type="scientific">Halalkalibaculum roseum</name>
    <dbReference type="NCBI Taxonomy" id="2709311"/>
    <lineage>
        <taxon>Bacteria</taxon>
        <taxon>Pseudomonadati</taxon>
        <taxon>Balneolota</taxon>
        <taxon>Balneolia</taxon>
        <taxon>Balneolales</taxon>
        <taxon>Balneolaceae</taxon>
        <taxon>Halalkalibaculum</taxon>
    </lineage>
</organism>
<dbReference type="EMBL" id="JAALLT010000002">
    <property type="protein sequence ID" value="NGP76315.1"/>
    <property type="molecule type" value="Genomic_DNA"/>
</dbReference>
<dbReference type="Proteomes" id="UP000473278">
    <property type="component" value="Unassembled WGS sequence"/>
</dbReference>
<evidence type="ECO:0000313" key="1">
    <source>
        <dbReference type="EMBL" id="NGP76315.1"/>
    </source>
</evidence>
<sequence>MRLLVSTVILCYLLVFTPILKGQSQAVLSGTVRSLDGSSLPRAHVTLDPYSDNLFYSSETVEVQSNGSFQIVAPRSGIYRVSITGAMHKGLQFPVWIREPGTMQLDIQLDPKNLDDGEYFNSNEYLSWIRVTGNFNGYNYDRGVRFERIDSNTLRATINTSLDTLHYQITGLTSGTTVLPGAADYRLRDSRNYEAIVPVKNNRVVLIYKADSTYFDNKNPFEGYRTTWDFNQSGVKFIDETEDQIQKNLRKEDFFSRLFNYGMFDTDSLPVEQFKYTMQQHYREMWKLNIREIDALEKRLSSLPGSTNDYVRQSMYYKYLLLSEEIHESHDSRLLESSDTEPSLYIGIDFLNASMDVIPPESSLWSLRSDLLFILPEMLGYTKRVTAYMEEVVKKNRDTDITGRVLFELFTNSYDDSGRSEQTQDYYRLILEAFGDNYYARKAREYVQADNN</sequence>
<name>A0A6M1T2T5_9BACT</name>
<dbReference type="RefSeq" id="WP_165140554.1">
    <property type="nucleotide sequence ID" value="NZ_JAALLT010000002.1"/>
</dbReference>
<keyword evidence="1" id="KW-0378">Hydrolase</keyword>
<evidence type="ECO:0000313" key="2">
    <source>
        <dbReference type="Proteomes" id="UP000473278"/>
    </source>
</evidence>
<keyword evidence="1" id="KW-0645">Protease</keyword>
<dbReference type="GO" id="GO:0030246">
    <property type="term" value="F:carbohydrate binding"/>
    <property type="evidence" value="ECO:0007669"/>
    <property type="project" value="InterPro"/>
</dbReference>
<keyword evidence="2" id="KW-1185">Reference proteome</keyword>
<protein>
    <submittedName>
        <fullName evidence="1">Carboxypeptidase regulatory-like domain-containing protein</fullName>
    </submittedName>
</protein>